<dbReference type="AlphaFoldDB" id="A0A812T7Z8"/>
<evidence type="ECO:0000313" key="2">
    <source>
        <dbReference type="Proteomes" id="UP000649617"/>
    </source>
</evidence>
<dbReference type="Proteomes" id="UP000649617">
    <property type="component" value="Unassembled WGS sequence"/>
</dbReference>
<sequence length="301" mass="34565">MWVQRRRLRVCGGTGETAYMPDGDRSWPDTFPVLNMKIYDTYCQTQDVISEQVENPLNALEILEGQVAPGHPIMAYEEANPAVRILTPRQKWKASFLAYFMGAACRGQLSIMKQSGDESYAASLADQNCWQIKASKRLTYTLRRNHDLSLGRYNDALVENIDRELQAFRWAPHKILGFLLGNTKTRFAVLVQLRRLHYDDIPSIDSWYTSKGTLGCPRQRLLRLLDSFDSWRDWEGIRDHGLVLGKAREAGRVAIRMAYADGTEAPRYGTHISYGRHLFYCNMKYEKLFSDGYSLYLADNG</sequence>
<dbReference type="EMBL" id="CAJNIZ010030444">
    <property type="protein sequence ID" value="CAE7523709.1"/>
    <property type="molecule type" value="Genomic_DNA"/>
</dbReference>
<gene>
    <name evidence="1" type="primary">SBE2.1</name>
    <name evidence="1" type="ORF">SPIL2461_LOCUS13734</name>
</gene>
<comment type="caution">
    <text evidence="1">The sequence shown here is derived from an EMBL/GenBank/DDBJ whole genome shotgun (WGS) entry which is preliminary data.</text>
</comment>
<feature type="non-terminal residue" evidence="1">
    <location>
        <position position="1"/>
    </location>
</feature>
<name>A0A812T7Z8_SYMPI</name>
<protein>
    <submittedName>
        <fullName evidence="1">SBE2.1 protein</fullName>
    </submittedName>
</protein>
<keyword evidence="2" id="KW-1185">Reference proteome</keyword>
<proteinExistence type="predicted"/>
<evidence type="ECO:0000313" key="1">
    <source>
        <dbReference type="EMBL" id="CAE7523709.1"/>
    </source>
</evidence>
<accession>A0A812T7Z8</accession>
<reference evidence="1" key="1">
    <citation type="submission" date="2021-02" db="EMBL/GenBank/DDBJ databases">
        <authorList>
            <person name="Dougan E. K."/>
            <person name="Rhodes N."/>
            <person name="Thang M."/>
            <person name="Chan C."/>
        </authorList>
    </citation>
    <scope>NUCLEOTIDE SEQUENCE</scope>
</reference>
<organism evidence="1 2">
    <name type="scientific">Symbiodinium pilosum</name>
    <name type="common">Dinoflagellate</name>
    <dbReference type="NCBI Taxonomy" id="2952"/>
    <lineage>
        <taxon>Eukaryota</taxon>
        <taxon>Sar</taxon>
        <taxon>Alveolata</taxon>
        <taxon>Dinophyceae</taxon>
        <taxon>Suessiales</taxon>
        <taxon>Symbiodiniaceae</taxon>
        <taxon>Symbiodinium</taxon>
    </lineage>
</organism>